<dbReference type="PROSITE" id="PS01360">
    <property type="entry name" value="ZF_MYND_1"/>
    <property type="match status" value="1"/>
</dbReference>
<proteinExistence type="predicted"/>
<keyword evidence="2 4" id="KW-0863">Zinc-finger</keyword>
<evidence type="ECO:0000256" key="3">
    <source>
        <dbReference type="ARBA" id="ARBA00022833"/>
    </source>
</evidence>
<dbReference type="PANTHER" id="PTHR12298:SF4">
    <property type="entry name" value="PROGRAMMED CELL DEATH PROTEIN 2"/>
    <property type="match status" value="1"/>
</dbReference>
<reference evidence="6" key="1">
    <citation type="journal article" date="2021" name="G3 (Bethesda)">
        <title>Genome and transcriptome analysis of the beet armyworm Spodoptera exigua reveals targets for pest control. .</title>
        <authorList>
            <person name="Simon S."/>
            <person name="Breeschoten T."/>
            <person name="Jansen H.J."/>
            <person name="Dirks R.P."/>
            <person name="Schranz M.E."/>
            <person name="Ros V.I.D."/>
        </authorList>
    </citation>
    <scope>NUCLEOTIDE SEQUENCE</scope>
    <source>
        <strain evidence="6">TB_SE_WUR_2020</strain>
    </source>
</reference>
<dbReference type="AlphaFoldDB" id="A0A922M0B7"/>
<organism evidence="6 7">
    <name type="scientific">Spodoptera exigua</name>
    <name type="common">Beet armyworm</name>
    <name type="synonym">Noctua fulgens</name>
    <dbReference type="NCBI Taxonomy" id="7107"/>
    <lineage>
        <taxon>Eukaryota</taxon>
        <taxon>Metazoa</taxon>
        <taxon>Ecdysozoa</taxon>
        <taxon>Arthropoda</taxon>
        <taxon>Hexapoda</taxon>
        <taxon>Insecta</taxon>
        <taxon>Pterygota</taxon>
        <taxon>Neoptera</taxon>
        <taxon>Endopterygota</taxon>
        <taxon>Lepidoptera</taxon>
        <taxon>Glossata</taxon>
        <taxon>Ditrysia</taxon>
        <taxon>Noctuoidea</taxon>
        <taxon>Noctuidae</taxon>
        <taxon>Amphipyrinae</taxon>
        <taxon>Spodoptera</taxon>
    </lineage>
</organism>
<dbReference type="SUPFAM" id="SSF144232">
    <property type="entry name" value="HIT/MYND zinc finger-like"/>
    <property type="match status" value="1"/>
</dbReference>
<dbReference type="Gene3D" id="6.10.140.2220">
    <property type="match status" value="1"/>
</dbReference>
<dbReference type="EMBL" id="JACEFF010000946">
    <property type="protein sequence ID" value="KAH9627606.1"/>
    <property type="molecule type" value="Genomic_DNA"/>
</dbReference>
<dbReference type="GO" id="GO:0008270">
    <property type="term" value="F:zinc ion binding"/>
    <property type="evidence" value="ECO:0007669"/>
    <property type="project" value="UniProtKB-KW"/>
</dbReference>
<dbReference type="InterPro" id="IPR002893">
    <property type="entry name" value="Znf_MYND"/>
</dbReference>
<evidence type="ECO:0000256" key="2">
    <source>
        <dbReference type="ARBA" id="ARBA00022771"/>
    </source>
</evidence>
<dbReference type="PROSITE" id="PS50865">
    <property type="entry name" value="ZF_MYND_2"/>
    <property type="match status" value="1"/>
</dbReference>
<dbReference type="GO" id="GO:0005634">
    <property type="term" value="C:nucleus"/>
    <property type="evidence" value="ECO:0007669"/>
    <property type="project" value="TreeGrafter"/>
</dbReference>
<evidence type="ECO:0000256" key="4">
    <source>
        <dbReference type="PROSITE-ProRule" id="PRU00134"/>
    </source>
</evidence>
<keyword evidence="3" id="KW-0862">Zinc</keyword>
<sequence length="357" mass="41148">MASNNKIDIGFLEEKSNWLLHPKYFPSKVGGKPAWLNLQDLPSPNELSCKKCDEPLVFLCQIYAPYEESDDAFHRTIFLFICRNGSCCQINSSDNLKVLRCQLPRKNDFYSFEPYEEIESEEFPMDKWPRLCNLCGCKGPSHCSKCKKTYYCSRKHQILDWQKGHKQICPELQTADVKPNNFIVTESGKSVLFKEWELIVDEEDEASEDPKDVNINEEMEKLQKLMQEKKAGTLSNVSEDELEQYTKTMPEDKVFNKFSKRVARHPDQVLRYDRGGHPLWITGNSGNSIVNVPNCQYCNGERQFEFQIMPQLLNFIGVGIEVNSIDWGVLVVYTCKSSCSEGPAYKEEIIIKQDLSS</sequence>
<comment type="caution">
    <text evidence="6">The sequence shown here is derived from an EMBL/GenBank/DDBJ whole genome shotgun (WGS) entry which is preliminary data.</text>
</comment>
<protein>
    <recommendedName>
        <fullName evidence="5">MYND-type domain-containing protein</fullName>
    </recommendedName>
</protein>
<evidence type="ECO:0000313" key="7">
    <source>
        <dbReference type="Proteomes" id="UP000814243"/>
    </source>
</evidence>
<name>A0A922M0B7_SPOEX</name>
<dbReference type="GO" id="GO:0005737">
    <property type="term" value="C:cytoplasm"/>
    <property type="evidence" value="ECO:0007669"/>
    <property type="project" value="InterPro"/>
</dbReference>
<dbReference type="Proteomes" id="UP000814243">
    <property type="component" value="Unassembled WGS sequence"/>
</dbReference>
<accession>A0A922M0B7</accession>
<dbReference type="Pfam" id="PF01753">
    <property type="entry name" value="zf-MYND"/>
    <property type="match status" value="1"/>
</dbReference>
<gene>
    <name evidence="6" type="ORF">HF086_010758</name>
</gene>
<dbReference type="PANTHER" id="PTHR12298">
    <property type="entry name" value="PCDC2 PROGRAMMED CELL DEATH PROTEIN 2 -RELATED"/>
    <property type="match status" value="1"/>
</dbReference>
<feature type="domain" description="MYND-type" evidence="5">
    <location>
        <begin position="132"/>
        <end position="169"/>
    </location>
</feature>
<keyword evidence="1" id="KW-0479">Metal-binding</keyword>
<dbReference type="InterPro" id="IPR007320">
    <property type="entry name" value="PDCD2_C"/>
</dbReference>
<evidence type="ECO:0000256" key="1">
    <source>
        <dbReference type="ARBA" id="ARBA00022723"/>
    </source>
</evidence>
<evidence type="ECO:0000313" key="6">
    <source>
        <dbReference type="EMBL" id="KAH9627606.1"/>
    </source>
</evidence>
<evidence type="ECO:0000259" key="5">
    <source>
        <dbReference type="PROSITE" id="PS50865"/>
    </source>
</evidence>
<dbReference type="Pfam" id="PF04194">
    <property type="entry name" value="PDCD2_C"/>
    <property type="match status" value="1"/>
</dbReference>